<dbReference type="Gene3D" id="1.20.58.220">
    <property type="entry name" value="Phosphate transport system protein phou homolog 2, domain 2"/>
    <property type="match status" value="1"/>
</dbReference>
<dbReference type="Proteomes" id="UP000326207">
    <property type="component" value="Unassembled WGS sequence"/>
</dbReference>
<gene>
    <name evidence="2" type="ORF">DM867_07225</name>
    <name evidence="3" type="ORF">DMP03_02215</name>
    <name evidence="4" type="ORF">DP108_03690</name>
</gene>
<dbReference type="OrthoDB" id="298081at2157"/>
<evidence type="ECO:0000313" key="4">
    <source>
        <dbReference type="EMBL" id="KAB7519223.1"/>
    </source>
</evidence>
<dbReference type="Pfam" id="PF04014">
    <property type="entry name" value="MazE_antitoxin"/>
    <property type="match status" value="1"/>
</dbReference>
<accession>A0A5N5U8R3</accession>
<name>A0A5N5U8R3_9EURY</name>
<evidence type="ECO:0000313" key="7">
    <source>
        <dbReference type="Proteomes" id="UP000326865"/>
    </source>
</evidence>
<keyword evidence="7" id="KW-1185">Reference proteome</keyword>
<dbReference type="EMBL" id="QJOW01000001">
    <property type="protein sequence ID" value="KAB7518197.1"/>
    <property type="molecule type" value="Genomic_DNA"/>
</dbReference>
<dbReference type="Proteomes" id="UP000326865">
    <property type="component" value="Unassembled WGS sequence"/>
</dbReference>
<dbReference type="AlphaFoldDB" id="A0A5N5U8R3"/>
<protein>
    <submittedName>
        <fullName evidence="2">AbrB/MazE/SpoVT family DNA-binding domain-containing protein</fullName>
    </submittedName>
</protein>
<dbReference type="PANTHER" id="PTHR42930">
    <property type="entry name" value="PHOSPHATE-SPECIFIC TRANSPORT SYSTEM ACCESSORY PROTEIN PHOU"/>
    <property type="match status" value="1"/>
</dbReference>
<dbReference type="SMART" id="SM00966">
    <property type="entry name" value="SpoVT_AbrB"/>
    <property type="match status" value="1"/>
</dbReference>
<dbReference type="GO" id="GO:0003677">
    <property type="term" value="F:DNA binding"/>
    <property type="evidence" value="ECO:0007669"/>
    <property type="project" value="UniProtKB-KW"/>
</dbReference>
<dbReference type="Proteomes" id="UP000326302">
    <property type="component" value="Unassembled WGS sequence"/>
</dbReference>
<evidence type="ECO:0000259" key="1">
    <source>
        <dbReference type="SMART" id="SM00966"/>
    </source>
</evidence>
<dbReference type="RefSeq" id="WP_152119095.1">
    <property type="nucleotide sequence ID" value="NZ_QJOW01000001.1"/>
</dbReference>
<evidence type="ECO:0000313" key="6">
    <source>
        <dbReference type="Proteomes" id="UP000326302"/>
    </source>
</evidence>
<dbReference type="Pfam" id="PF01895">
    <property type="entry name" value="PhoU"/>
    <property type="match status" value="1"/>
</dbReference>
<dbReference type="InterPro" id="IPR028366">
    <property type="entry name" value="PhoU"/>
</dbReference>
<feature type="domain" description="SpoVT-AbrB" evidence="1">
    <location>
        <begin position="8"/>
        <end position="54"/>
    </location>
</feature>
<proteinExistence type="predicted"/>
<comment type="caution">
    <text evidence="2">The sequence shown here is derived from an EMBL/GenBank/DDBJ whole genome shotgun (WGS) entry which is preliminary data.</text>
</comment>
<dbReference type="InterPro" id="IPR007159">
    <property type="entry name" value="SpoVT-AbrB_dom"/>
</dbReference>
<accession>A0A5N5UK78</accession>
<keyword evidence="2" id="KW-0238">DNA-binding</keyword>
<dbReference type="PANTHER" id="PTHR42930:SF6">
    <property type="entry name" value="PHOSPHATE REGULATORY PROTEIN-LIKE PROTEIN"/>
    <property type="match status" value="1"/>
</dbReference>
<dbReference type="GO" id="GO:0030643">
    <property type="term" value="P:intracellular phosphate ion homeostasis"/>
    <property type="evidence" value="ECO:0007669"/>
    <property type="project" value="InterPro"/>
</dbReference>
<dbReference type="InterPro" id="IPR026022">
    <property type="entry name" value="PhoU_dom"/>
</dbReference>
<organism evidence="2 7">
    <name type="scientific">Halosegnis rubeus</name>
    <dbReference type="NCBI Taxonomy" id="2212850"/>
    <lineage>
        <taxon>Archaea</taxon>
        <taxon>Methanobacteriati</taxon>
        <taxon>Methanobacteriota</taxon>
        <taxon>Stenosarchaea group</taxon>
        <taxon>Halobacteria</taxon>
        <taxon>Halobacteriales</taxon>
        <taxon>Natronomonadaceae</taxon>
        <taxon>Halosegnis</taxon>
    </lineage>
</organism>
<evidence type="ECO:0000313" key="2">
    <source>
        <dbReference type="EMBL" id="KAB7514888.1"/>
    </source>
</evidence>
<dbReference type="InterPro" id="IPR038078">
    <property type="entry name" value="PhoU-like_sf"/>
</dbReference>
<accession>A0A5N5UHH0</accession>
<dbReference type="EMBL" id="QKKZ01000002">
    <property type="protein sequence ID" value="KAB7514888.1"/>
    <property type="molecule type" value="Genomic_DNA"/>
</dbReference>
<dbReference type="EMBL" id="QMDY01000002">
    <property type="protein sequence ID" value="KAB7519223.1"/>
    <property type="molecule type" value="Genomic_DNA"/>
</dbReference>
<evidence type="ECO:0000313" key="5">
    <source>
        <dbReference type="Proteomes" id="UP000326207"/>
    </source>
</evidence>
<evidence type="ECO:0000313" key="3">
    <source>
        <dbReference type="EMBL" id="KAB7518197.1"/>
    </source>
</evidence>
<reference evidence="5 6" key="1">
    <citation type="submission" date="2019-10" db="EMBL/GenBank/DDBJ databases">
        <title>Unraveling microbial dark matter from salterns through culturing: the case of the genus Halosegnis.</title>
        <authorList>
            <person name="Duran-Viseras A."/>
            <person name="Andrei A.-S."/>
            <person name="Vera-Gargallo B."/>
            <person name="Ghai R."/>
            <person name="Sanchez-Porro C."/>
            <person name="Ventosa A."/>
        </authorList>
    </citation>
    <scope>NUCLEOTIDE SEQUENCE [LARGE SCALE GENOMIC DNA]</scope>
    <source>
        <strain evidence="3 6">F17-44</strain>
        <strain evidence="2 7">F18-79</strain>
        <strain evidence="4 5">F19-13</strain>
    </source>
</reference>
<dbReference type="SUPFAM" id="SSF109755">
    <property type="entry name" value="PhoU-like"/>
    <property type="match status" value="1"/>
</dbReference>
<sequence length="344" mass="38039">METRKVQRLGPSTLAMTLPAEWAKAQNVEKGDEVSLRTGGKGTLTVLPESVQQEESEAIIHADELEADAIERAILAQYVLGRRVIQVEVKDGGTLNSGVINAVYNAETQLMGLGVIEETPERIAIRCSVDPEDFTLDNLLERLESTGSTMRNEAVKALAHGNPDLAQRALNRERQANKIFVLLLRLIFTAYQNPNLARAVGLDSGFPLIGYRTVAKNLELTADNAEDIAEIVIDAGENTLDVDDATLREIREFTDTVNEMTELGVRSVVERDYDLALQTKKLFRDVEDSQTEILTSLPEMDNDKLLQVREVLVALQQTAQYAVRNAEIATNLALDTNSEYVTIT</sequence>
<dbReference type="GO" id="GO:0045936">
    <property type="term" value="P:negative regulation of phosphate metabolic process"/>
    <property type="evidence" value="ECO:0007669"/>
    <property type="project" value="InterPro"/>
</dbReference>